<dbReference type="AlphaFoldDB" id="A0A1W2BV71"/>
<proteinExistence type="predicted"/>
<dbReference type="EMBL" id="FWXW01000006">
    <property type="protein sequence ID" value="SMC76634.1"/>
    <property type="molecule type" value="Genomic_DNA"/>
</dbReference>
<sequence>MPESVLDQDEFVILESQTNLMTSTWTGKVGVLKLTNKRIVFFQKNVALKVLAGALSNLSKGKAILDIPLSSISGVSRRKIQFDNNILCVHTKDGNEYLFTLRFEKWLDAIKNSMGRYSNAEIIQKSATDWAVVKKA</sequence>
<dbReference type="RefSeq" id="WP_143806944.1">
    <property type="nucleotide sequence ID" value="NZ_FWXW01000006.1"/>
</dbReference>
<evidence type="ECO:0008006" key="3">
    <source>
        <dbReference type="Google" id="ProtNLM"/>
    </source>
</evidence>
<organism evidence="1 2">
    <name type="scientific">Papillibacter cinnamivorans DSM 12816</name>
    <dbReference type="NCBI Taxonomy" id="1122930"/>
    <lineage>
        <taxon>Bacteria</taxon>
        <taxon>Bacillati</taxon>
        <taxon>Bacillota</taxon>
        <taxon>Clostridia</taxon>
        <taxon>Eubacteriales</taxon>
        <taxon>Oscillospiraceae</taxon>
        <taxon>Papillibacter</taxon>
    </lineage>
</organism>
<evidence type="ECO:0000313" key="2">
    <source>
        <dbReference type="Proteomes" id="UP000192790"/>
    </source>
</evidence>
<name>A0A1W2BV71_9FIRM</name>
<dbReference type="Proteomes" id="UP000192790">
    <property type="component" value="Unassembled WGS sequence"/>
</dbReference>
<dbReference type="STRING" id="1122930.SAMN02745168_2396"/>
<gene>
    <name evidence="1" type="ORF">SAMN02745168_2396</name>
</gene>
<reference evidence="1 2" key="1">
    <citation type="submission" date="2017-04" db="EMBL/GenBank/DDBJ databases">
        <authorList>
            <person name="Afonso C.L."/>
            <person name="Miller P.J."/>
            <person name="Scott M.A."/>
            <person name="Spackman E."/>
            <person name="Goraichik I."/>
            <person name="Dimitrov K.M."/>
            <person name="Suarez D.L."/>
            <person name="Swayne D.E."/>
        </authorList>
    </citation>
    <scope>NUCLEOTIDE SEQUENCE [LARGE SCALE GENOMIC DNA]</scope>
    <source>
        <strain evidence="1 2">DSM 12816</strain>
    </source>
</reference>
<accession>A0A1W2BV71</accession>
<keyword evidence="2" id="KW-1185">Reference proteome</keyword>
<protein>
    <recommendedName>
        <fullName evidence="3">PH domain-containing protein</fullName>
    </recommendedName>
</protein>
<evidence type="ECO:0000313" key="1">
    <source>
        <dbReference type="EMBL" id="SMC76634.1"/>
    </source>
</evidence>